<accession>A0A517R7G6</accession>
<gene>
    <name evidence="1" type="ORF">Pan189_41700</name>
</gene>
<dbReference type="RefSeq" id="WP_145365879.1">
    <property type="nucleotide sequence ID" value="NZ_CP036268.1"/>
</dbReference>
<dbReference type="AlphaFoldDB" id="A0A517R7G6"/>
<dbReference type="EMBL" id="CP036268">
    <property type="protein sequence ID" value="QDT39761.1"/>
    <property type="molecule type" value="Genomic_DNA"/>
</dbReference>
<name>A0A517R7G6_9PLAN</name>
<evidence type="ECO:0000313" key="2">
    <source>
        <dbReference type="Proteomes" id="UP000317318"/>
    </source>
</evidence>
<organism evidence="1 2">
    <name type="scientific">Stratiformator vulcanicus</name>
    <dbReference type="NCBI Taxonomy" id="2527980"/>
    <lineage>
        <taxon>Bacteria</taxon>
        <taxon>Pseudomonadati</taxon>
        <taxon>Planctomycetota</taxon>
        <taxon>Planctomycetia</taxon>
        <taxon>Planctomycetales</taxon>
        <taxon>Planctomycetaceae</taxon>
        <taxon>Stratiformator</taxon>
    </lineage>
</organism>
<evidence type="ECO:0000313" key="1">
    <source>
        <dbReference type="EMBL" id="QDT39761.1"/>
    </source>
</evidence>
<keyword evidence="2" id="KW-1185">Reference proteome</keyword>
<protein>
    <recommendedName>
        <fullName evidence="3">ParB-like nuclease domain protein</fullName>
    </recommendedName>
</protein>
<dbReference type="Proteomes" id="UP000317318">
    <property type="component" value="Chromosome"/>
</dbReference>
<reference evidence="1 2" key="1">
    <citation type="submission" date="2019-02" db="EMBL/GenBank/DDBJ databases">
        <title>Deep-cultivation of Planctomycetes and their phenomic and genomic characterization uncovers novel biology.</title>
        <authorList>
            <person name="Wiegand S."/>
            <person name="Jogler M."/>
            <person name="Boedeker C."/>
            <person name="Pinto D."/>
            <person name="Vollmers J."/>
            <person name="Rivas-Marin E."/>
            <person name="Kohn T."/>
            <person name="Peeters S.H."/>
            <person name="Heuer A."/>
            <person name="Rast P."/>
            <person name="Oberbeckmann S."/>
            <person name="Bunk B."/>
            <person name="Jeske O."/>
            <person name="Meyerdierks A."/>
            <person name="Storesund J.E."/>
            <person name="Kallscheuer N."/>
            <person name="Luecker S."/>
            <person name="Lage O.M."/>
            <person name="Pohl T."/>
            <person name="Merkel B.J."/>
            <person name="Hornburger P."/>
            <person name="Mueller R.-W."/>
            <person name="Bruemmer F."/>
            <person name="Labrenz M."/>
            <person name="Spormann A.M."/>
            <person name="Op den Camp H."/>
            <person name="Overmann J."/>
            <person name="Amann R."/>
            <person name="Jetten M.S.M."/>
            <person name="Mascher T."/>
            <person name="Medema M.H."/>
            <person name="Devos D.P."/>
            <person name="Kaster A.-K."/>
            <person name="Ovreas L."/>
            <person name="Rohde M."/>
            <person name="Galperin M.Y."/>
            <person name="Jogler C."/>
        </authorList>
    </citation>
    <scope>NUCLEOTIDE SEQUENCE [LARGE SCALE GENOMIC DNA]</scope>
    <source>
        <strain evidence="1 2">Pan189</strain>
    </source>
</reference>
<sequence>MDNPQHYEAWMASFCNEYGWPEPVRVPGCSTRFITRAVIPPDAAEDILNHHHIDNNRHIKKSVYRFSEDMKRGVWFENAHAIAFDKTGKLYDGQHRLGACVRSGEPFTTLVVFGVEQVGGTDKSVSRTLRDDRKMRGEPTTQVRISTARRTLVGDLKMGAKEVSRVSDAIVDEAVDLLTDGIDVVESAIQTNVRGITTVPFRAVMVRAFYAGHETELRRFCAILCGQASALDNEVAAQSLMVSLINNQRRHHVGDQGQREHFRRTATAFKAFVEKRPLQKIYSTPGNEYPVPECVRHLLPDSADS</sequence>
<dbReference type="OrthoDB" id="950695at2"/>
<evidence type="ECO:0008006" key="3">
    <source>
        <dbReference type="Google" id="ProtNLM"/>
    </source>
</evidence>
<dbReference type="KEGG" id="svp:Pan189_41700"/>
<proteinExistence type="predicted"/>